<feature type="region of interest" description="Disordered" evidence="2">
    <location>
        <begin position="192"/>
        <end position="220"/>
    </location>
</feature>
<evidence type="ECO:0000313" key="5">
    <source>
        <dbReference type="Proteomes" id="UP000235965"/>
    </source>
</evidence>
<proteinExistence type="predicted"/>
<dbReference type="OrthoDB" id="6363432at2759"/>
<feature type="domain" description="DRBM" evidence="3">
    <location>
        <begin position="219"/>
        <end position="282"/>
    </location>
</feature>
<dbReference type="GO" id="GO:0010468">
    <property type="term" value="P:regulation of gene expression"/>
    <property type="evidence" value="ECO:0007669"/>
    <property type="project" value="UniProtKB-ARBA"/>
</dbReference>
<feature type="compositionally biased region" description="Polar residues" evidence="2">
    <location>
        <begin position="137"/>
        <end position="150"/>
    </location>
</feature>
<dbReference type="Pfam" id="PF00035">
    <property type="entry name" value="dsrm"/>
    <property type="match status" value="2"/>
</dbReference>
<keyword evidence="1" id="KW-0694">RNA-binding</keyword>
<evidence type="ECO:0000256" key="2">
    <source>
        <dbReference type="SAM" id="MobiDB-lite"/>
    </source>
</evidence>
<dbReference type="PANTHER" id="PTHR10910">
    <property type="entry name" value="EUKARYOTE SPECIFIC DSRNA BINDING PROTEIN"/>
    <property type="match status" value="1"/>
</dbReference>
<feature type="compositionally biased region" description="Polar residues" evidence="2">
    <location>
        <begin position="192"/>
        <end position="206"/>
    </location>
</feature>
<dbReference type="Gene3D" id="3.30.160.20">
    <property type="match status" value="2"/>
</dbReference>
<dbReference type="PANTHER" id="PTHR10910:SF62">
    <property type="entry name" value="AT07585P-RELATED"/>
    <property type="match status" value="1"/>
</dbReference>
<dbReference type="InterPro" id="IPR014720">
    <property type="entry name" value="dsRBD_dom"/>
</dbReference>
<keyword evidence="5" id="KW-1185">Reference proteome</keyword>
<organism evidence="4 5">
    <name type="scientific">Cryptotermes secundus</name>
    <dbReference type="NCBI Taxonomy" id="105785"/>
    <lineage>
        <taxon>Eukaryota</taxon>
        <taxon>Metazoa</taxon>
        <taxon>Ecdysozoa</taxon>
        <taxon>Arthropoda</taxon>
        <taxon>Hexapoda</taxon>
        <taxon>Insecta</taxon>
        <taxon>Pterygota</taxon>
        <taxon>Neoptera</taxon>
        <taxon>Polyneoptera</taxon>
        <taxon>Dictyoptera</taxon>
        <taxon>Blattodea</taxon>
        <taxon>Blattoidea</taxon>
        <taxon>Termitoidae</taxon>
        <taxon>Kalotermitidae</taxon>
        <taxon>Cryptotermitinae</taxon>
        <taxon>Cryptotermes</taxon>
    </lineage>
</organism>
<reference evidence="4 5" key="1">
    <citation type="submission" date="2017-12" db="EMBL/GenBank/DDBJ databases">
        <title>Hemimetabolous genomes reveal molecular basis of termite eusociality.</title>
        <authorList>
            <person name="Harrison M.C."/>
            <person name="Jongepier E."/>
            <person name="Robertson H.M."/>
            <person name="Arning N."/>
            <person name="Bitard-Feildel T."/>
            <person name="Chao H."/>
            <person name="Childers C.P."/>
            <person name="Dinh H."/>
            <person name="Doddapaneni H."/>
            <person name="Dugan S."/>
            <person name="Gowin J."/>
            <person name="Greiner C."/>
            <person name="Han Y."/>
            <person name="Hu H."/>
            <person name="Hughes D.S.T."/>
            <person name="Huylmans A.-K."/>
            <person name="Kemena C."/>
            <person name="Kremer L.P.M."/>
            <person name="Lee S.L."/>
            <person name="Lopez-Ezquerra A."/>
            <person name="Mallet L."/>
            <person name="Monroy-Kuhn J.M."/>
            <person name="Moser A."/>
            <person name="Murali S.C."/>
            <person name="Muzny D.M."/>
            <person name="Otani S."/>
            <person name="Piulachs M.-D."/>
            <person name="Poelchau M."/>
            <person name="Qu J."/>
            <person name="Schaub F."/>
            <person name="Wada-Katsumata A."/>
            <person name="Worley K.C."/>
            <person name="Xie Q."/>
            <person name="Ylla G."/>
            <person name="Poulsen M."/>
            <person name="Gibbs R.A."/>
            <person name="Schal C."/>
            <person name="Richards S."/>
            <person name="Belles X."/>
            <person name="Korb J."/>
            <person name="Bornberg-Bauer E."/>
        </authorList>
    </citation>
    <scope>NUCLEOTIDE SEQUENCE [LARGE SCALE GENOMIC DNA]</scope>
    <source>
        <tissue evidence="4">Whole body</tissue>
    </source>
</reference>
<dbReference type="GO" id="GO:0006382">
    <property type="term" value="P:adenosine to inosine editing"/>
    <property type="evidence" value="ECO:0007669"/>
    <property type="project" value="TreeGrafter"/>
</dbReference>
<comment type="caution">
    <text evidence="4">The sequence shown here is derived from an EMBL/GenBank/DDBJ whole genome shotgun (WGS) entry which is preliminary data.</text>
</comment>
<evidence type="ECO:0000256" key="1">
    <source>
        <dbReference type="PROSITE-ProRule" id="PRU00266"/>
    </source>
</evidence>
<dbReference type="GO" id="GO:0003725">
    <property type="term" value="F:double-stranded RNA binding"/>
    <property type="evidence" value="ECO:0007669"/>
    <property type="project" value="TreeGrafter"/>
</dbReference>
<dbReference type="FunCoup" id="A0A2J7QZH0">
    <property type="interactions" value="3"/>
</dbReference>
<dbReference type="GO" id="GO:0003726">
    <property type="term" value="F:double-stranded RNA adenosine deaminase activity"/>
    <property type="evidence" value="ECO:0007669"/>
    <property type="project" value="TreeGrafter"/>
</dbReference>
<dbReference type="STRING" id="105785.A0A2J7QZH0"/>
<dbReference type="GO" id="GO:0008251">
    <property type="term" value="F:tRNA-specific adenosine deaminase activity"/>
    <property type="evidence" value="ECO:0007669"/>
    <property type="project" value="TreeGrafter"/>
</dbReference>
<accession>A0A2J7QZH0</accession>
<dbReference type="GO" id="GO:0006396">
    <property type="term" value="P:RNA processing"/>
    <property type="evidence" value="ECO:0007669"/>
    <property type="project" value="TreeGrafter"/>
</dbReference>
<dbReference type="Proteomes" id="UP000235965">
    <property type="component" value="Unassembled WGS sequence"/>
</dbReference>
<dbReference type="SMART" id="SM00358">
    <property type="entry name" value="DSRM"/>
    <property type="match status" value="2"/>
</dbReference>
<evidence type="ECO:0000313" key="4">
    <source>
        <dbReference type="EMBL" id="PNF33965.1"/>
    </source>
</evidence>
<protein>
    <recommendedName>
        <fullName evidence="3">DRBM domain-containing protein</fullName>
    </recommendedName>
</protein>
<evidence type="ECO:0000259" key="3">
    <source>
        <dbReference type="PROSITE" id="PS50137"/>
    </source>
</evidence>
<sequence>MDIESEAPTEGSGETGKVKSWQLKKKLPGFKVNKKVKKRRQNARLRKILQPKNAIMVLNELKTGIKFTFQEHTNALTQTMFVVNAEVDGKIHTGQGLSKPLAKQNAAENALKALLLEKMAQAAMKADSSEGLEPMQEDTNSGTGSAPNTEGSDEVSDTSKPETPEDEVPWGNLASFALYKLFTEWQSQGTHVPIPKQTNVSPSKQIQAAPAPMKKIPENPTDRHPVMLLNQMRPGIQFTEICREGTPPNLTFTLGVTVDGKSYTGVAKNKKDAKKEAAKAALAGSLNIFYE</sequence>
<gene>
    <name evidence="4" type="ORF">B7P43_G04658</name>
</gene>
<dbReference type="AlphaFoldDB" id="A0A2J7QZH0"/>
<dbReference type="PROSITE" id="PS50137">
    <property type="entry name" value="DS_RBD"/>
    <property type="match status" value="2"/>
</dbReference>
<dbReference type="GO" id="GO:0005737">
    <property type="term" value="C:cytoplasm"/>
    <property type="evidence" value="ECO:0007669"/>
    <property type="project" value="TreeGrafter"/>
</dbReference>
<name>A0A2J7QZH0_9NEOP</name>
<feature type="domain" description="DRBM" evidence="3">
    <location>
        <begin position="50"/>
        <end position="116"/>
    </location>
</feature>
<dbReference type="GO" id="GO:0005730">
    <property type="term" value="C:nucleolus"/>
    <property type="evidence" value="ECO:0007669"/>
    <property type="project" value="TreeGrafter"/>
</dbReference>
<dbReference type="EMBL" id="NEVH01009069">
    <property type="protein sequence ID" value="PNF33965.1"/>
    <property type="molecule type" value="Genomic_DNA"/>
</dbReference>
<dbReference type="SUPFAM" id="SSF54768">
    <property type="entry name" value="dsRNA-binding domain-like"/>
    <property type="match status" value="2"/>
</dbReference>
<dbReference type="InParanoid" id="A0A2J7QZH0"/>
<feature type="region of interest" description="Disordered" evidence="2">
    <location>
        <begin position="125"/>
        <end position="169"/>
    </location>
</feature>